<dbReference type="InterPro" id="IPR032812">
    <property type="entry name" value="SbsA_Ig"/>
</dbReference>
<dbReference type="Pfam" id="PF13205">
    <property type="entry name" value="Big_5"/>
    <property type="match status" value="1"/>
</dbReference>
<protein>
    <recommendedName>
        <fullName evidence="2">SbsA Ig-like domain-containing protein</fullName>
    </recommendedName>
</protein>
<accession>A0A0G1QVB6</accession>
<sequence>MKTQKEKSKAMRKTLLIVKTLSLLIIGFLIIQGSLALFSHISQAIQIRTTIEPKTHAEQIIEDTLKEDPGAAIVEQTESSLTFHLSNGQYKFVSVTGRLFTEDGEPIDTSLTQLSNSEWIAQTSKGLDYALKFKSDSTRRYYPRKNIDDEYIEIGAPEYLDEEAWQKLPVNKPHIERNRLYFEQPDYTLEYLVTPYGVKTNLILDNPIFNKTIRYKLTLHNLTRSQESIISNLDNETVANFVKPHWYDSGDKSGDIQYSIEDSYITYSNPDLTDATYPVTIDPTYGPTGIAAGGDDYYHYDTSWSSATTDVLVGSVAGSISIHMGLRFLGLDIATGSTISSSTIDLRTATAVGSGTLLTKIRAVDENDPAAATSNATCGTDDAMRTTTGVDWDPTISNTNNTLMTTANFSAVVQESNDSGFTDGSVAYLVQIINDGTTGDNRQAWASYEHASYTEPQLTIVYTLPDTTAPTVSTFSPADNATGVATTANLVITFDEAVDAEAGANNDIIIKKTSDNSTIETIDAQDAKVTGSGTAIITVNPATTFDYSTGYYVQIGADAFDDTAGNSYAGISDTTSWNFTTESQVSNNYLESVTFDTESDDGFAINSIYWEGTLVAGSTVGFQFAVATSTDFSGVDFLGEDGSVSTLYSATDSDGSEAIPINGVYHHPFESGYKYFRYRVYLDKTSGSPEVTKVSINWTK</sequence>
<organism evidence="3 4">
    <name type="scientific">Candidatus Nomurabacteria bacterium GW2011_GWA1_46_11</name>
    <dbReference type="NCBI Taxonomy" id="1618732"/>
    <lineage>
        <taxon>Bacteria</taxon>
        <taxon>Candidatus Nomuraibacteriota</taxon>
    </lineage>
</organism>
<feature type="domain" description="SbsA Ig-like" evidence="2">
    <location>
        <begin position="466"/>
        <end position="581"/>
    </location>
</feature>
<evidence type="ECO:0000313" key="4">
    <source>
        <dbReference type="Proteomes" id="UP000034107"/>
    </source>
</evidence>
<dbReference type="AlphaFoldDB" id="A0A0G1QVB6"/>
<dbReference type="Proteomes" id="UP000034107">
    <property type="component" value="Unassembled WGS sequence"/>
</dbReference>
<evidence type="ECO:0000313" key="3">
    <source>
        <dbReference type="EMBL" id="KKU21743.1"/>
    </source>
</evidence>
<evidence type="ECO:0000259" key="2">
    <source>
        <dbReference type="Pfam" id="PF13205"/>
    </source>
</evidence>
<proteinExistence type="predicted"/>
<name>A0A0G1QVB6_9BACT</name>
<gene>
    <name evidence="3" type="ORF">UX31_C0013G0017</name>
</gene>
<comment type="caution">
    <text evidence="3">The sequence shown here is derived from an EMBL/GenBank/DDBJ whole genome shotgun (WGS) entry which is preliminary data.</text>
</comment>
<keyword evidence="1" id="KW-0732">Signal</keyword>
<reference evidence="3 4" key="1">
    <citation type="journal article" date="2015" name="Nature">
        <title>rRNA introns, odd ribosomes, and small enigmatic genomes across a large radiation of phyla.</title>
        <authorList>
            <person name="Brown C.T."/>
            <person name="Hug L.A."/>
            <person name="Thomas B.C."/>
            <person name="Sharon I."/>
            <person name="Castelle C.J."/>
            <person name="Singh A."/>
            <person name="Wilkins M.J."/>
            <person name="Williams K.H."/>
            <person name="Banfield J.F."/>
        </authorList>
    </citation>
    <scope>NUCLEOTIDE SEQUENCE [LARGE SCALE GENOMIC DNA]</scope>
</reference>
<dbReference type="EMBL" id="LCLS01000013">
    <property type="protein sequence ID" value="KKU21743.1"/>
    <property type="molecule type" value="Genomic_DNA"/>
</dbReference>
<evidence type="ECO:0000256" key="1">
    <source>
        <dbReference type="ARBA" id="ARBA00022729"/>
    </source>
</evidence>